<gene>
    <name evidence="1" type="ORF">STAS_06146</name>
</gene>
<name>A0A5A7PC93_STRAF</name>
<evidence type="ECO:0000313" key="1">
    <source>
        <dbReference type="EMBL" id="GER30214.1"/>
    </source>
</evidence>
<organism evidence="1 2">
    <name type="scientific">Striga asiatica</name>
    <name type="common">Asiatic witchweed</name>
    <name type="synonym">Buchnera asiatica</name>
    <dbReference type="NCBI Taxonomy" id="4170"/>
    <lineage>
        <taxon>Eukaryota</taxon>
        <taxon>Viridiplantae</taxon>
        <taxon>Streptophyta</taxon>
        <taxon>Embryophyta</taxon>
        <taxon>Tracheophyta</taxon>
        <taxon>Spermatophyta</taxon>
        <taxon>Magnoliopsida</taxon>
        <taxon>eudicotyledons</taxon>
        <taxon>Gunneridae</taxon>
        <taxon>Pentapetalae</taxon>
        <taxon>asterids</taxon>
        <taxon>lamiids</taxon>
        <taxon>Lamiales</taxon>
        <taxon>Orobanchaceae</taxon>
        <taxon>Buchnereae</taxon>
        <taxon>Striga</taxon>
    </lineage>
</organism>
<reference evidence="2" key="1">
    <citation type="journal article" date="2019" name="Curr. Biol.">
        <title>Genome Sequence of Striga asiatica Provides Insight into the Evolution of Plant Parasitism.</title>
        <authorList>
            <person name="Yoshida S."/>
            <person name="Kim S."/>
            <person name="Wafula E.K."/>
            <person name="Tanskanen J."/>
            <person name="Kim Y.M."/>
            <person name="Honaas L."/>
            <person name="Yang Z."/>
            <person name="Spallek T."/>
            <person name="Conn C.E."/>
            <person name="Ichihashi Y."/>
            <person name="Cheong K."/>
            <person name="Cui S."/>
            <person name="Der J.P."/>
            <person name="Gundlach H."/>
            <person name="Jiao Y."/>
            <person name="Hori C."/>
            <person name="Ishida J.K."/>
            <person name="Kasahara H."/>
            <person name="Kiba T."/>
            <person name="Kim M.S."/>
            <person name="Koo N."/>
            <person name="Laohavisit A."/>
            <person name="Lee Y.H."/>
            <person name="Lumba S."/>
            <person name="McCourt P."/>
            <person name="Mortimer J.C."/>
            <person name="Mutuku J.M."/>
            <person name="Nomura T."/>
            <person name="Sasaki-Sekimoto Y."/>
            <person name="Seto Y."/>
            <person name="Wang Y."/>
            <person name="Wakatake T."/>
            <person name="Sakakibara H."/>
            <person name="Demura T."/>
            <person name="Yamaguchi S."/>
            <person name="Yoneyama K."/>
            <person name="Manabe R.I."/>
            <person name="Nelson D.C."/>
            <person name="Schulman A.H."/>
            <person name="Timko M.P."/>
            <person name="dePamphilis C.W."/>
            <person name="Choi D."/>
            <person name="Shirasu K."/>
        </authorList>
    </citation>
    <scope>NUCLEOTIDE SEQUENCE [LARGE SCALE GENOMIC DNA]</scope>
    <source>
        <strain evidence="2">cv. UVA1</strain>
    </source>
</reference>
<comment type="caution">
    <text evidence="1">The sequence shown here is derived from an EMBL/GenBank/DDBJ whole genome shotgun (WGS) entry which is preliminary data.</text>
</comment>
<dbReference type="AlphaFoldDB" id="A0A5A7PC93"/>
<accession>A0A5A7PC93</accession>
<dbReference type="EMBL" id="BKCP01004328">
    <property type="protein sequence ID" value="GER30214.1"/>
    <property type="molecule type" value="Genomic_DNA"/>
</dbReference>
<dbReference type="Proteomes" id="UP000325081">
    <property type="component" value="Unassembled WGS sequence"/>
</dbReference>
<protein>
    <submittedName>
        <fullName evidence="1">Clustered mitochondria protein homolog</fullName>
    </submittedName>
</protein>
<proteinExistence type="predicted"/>
<keyword evidence="2" id="KW-1185">Reference proteome</keyword>
<evidence type="ECO:0000313" key="2">
    <source>
        <dbReference type="Proteomes" id="UP000325081"/>
    </source>
</evidence>
<sequence>MKRARTAQSRRKLLVLGLGLSTEPVSLQPWTRFSPNSTRVTPFQPEPPRRERSGSQLLIWPCFRSTELVSAVCSAAGLLCVSGFDSSRRGWSTLVSRTLNSPESGSSVVVAVCLASPKKKGLTRGRRRSLAFPPPVVCVALGTCCRKSADGRGR</sequence>